<feature type="coiled-coil region" evidence="1">
    <location>
        <begin position="157"/>
        <end position="210"/>
    </location>
</feature>
<feature type="coiled-coil region" evidence="1">
    <location>
        <begin position="99"/>
        <end position="126"/>
    </location>
</feature>
<sequence>KKESSKKSDFYEYYEYLRNLLTLILSNFSKEEKLESVSEIADSLRKKSISVAPIRSTRLITLTASSDDPEMARLIANTTVEVFIERDISSRRSESTAALDFLSRETEKVAENLRQSEENLKRYKEKEGFAELSEKARLMVERLSELESLHQSTKISREELDNRLREIRSQLKKVSKVWVSSTYISDNPLVQMLRSRLTDLEIKHAQLGREFSSDDPQVTYIRAQIEETKKELKRKVKTVVAGKTESISPIYTELYTKLVSYETEVNALKAKEDALGSLAAEYEREVSKLPQQELTLARLERDQQVNAELYAILVKAKNKAEIESVSEIGTIEVIDPASNPTRPVKPKKKLNALR</sequence>
<comment type="caution">
    <text evidence="3">The sequence shown here is derived from an EMBL/GenBank/DDBJ whole genome shotgun (WGS) entry which is preliminary data.</text>
</comment>
<dbReference type="AlphaFoldDB" id="X1LM16"/>
<dbReference type="GO" id="GO:0004713">
    <property type="term" value="F:protein tyrosine kinase activity"/>
    <property type="evidence" value="ECO:0007669"/>
    <property type="project" value="TreeGrafter"/>
</dbReference>
<dbReference type="Pfam" id="PF13807">
    <property type="entry name" value="GNVR"/>
    <property type="match status" value="1"/>
</dbReference>
<proteinExistence type="predicted"/>
<dbReference type="PANTHER" id="PTHR32309">
    <property type="entry name" value="TYROSINE-PROTEIN KINASE"/>
    <property type="match status" value="1"/>
</dbReference>
<evidence type="ECO:0000259" key="2">
    <source>
        <dbReference type="Pfam" id="PF13807"/>
    </source>
</evidence>
<organism evidence="3">
    <name type="scientific">marine sediment metagenome</name>
    <dbReference type="NCBI Taxonomy" id="412755"/>
    <lineage>
        <taxon>unclassified sequences</taxon>
        <taxon>metagenomes</taxon>
        <taxon>ecological metagenomes</taxon>
    </lineage>
</organism>
<feature type="domain" description="Tyrosine-protein kinase G-rich" evidence="2">
    <location>
        <begin position="292"/>
        <end position="351"/>
    </location>
</feature>
<dbReference type="GO" id="GO:0005886">
    <property type="term" value="C:plasma membrane"/>
    <property type="evidence" value="ECO:0007669"/>
    <property type="project" value="TreeGrafter"/>
</dbReference>
<protein>
    <recommendedName>
        <fullName evidence="2">Tyrosine-protein kinase G-rich domain-containing protein</fullName>
    </recommendedName>
</protein>
<name>X1LM16_9ZZZZ</name>
<feature type="coiled-coil region" evidence="1">
    <location>
        <begin position="251"/>
        <end position="285"/>
    </location>
</feature>
<dbReference type="PANTHER" id="PTHR32309:SF13">
    <property type="entry name" value="FERRIC ENTEROBACTIN TRANSPORT PROTEIN FEPE"/>
    <property type="match status" value="1"/>
</dbReference>
<dbReference type="EMBL" id="BARV01008393">
    <property type="protein sequence ID" value="GAI03440.1"/>
    <property type="molecule type" value="Genomic_DNA"/>
</dbReference>
<evidence type="ECO:0000256" key="1">
    <source>
        <dbReference type="SAM" id="Coils"/>
    </source>
</evidence>
<gene>
    <name evidence="3" type="ORF">S06H3_16882</name>
</gene>
<dbReference type="InterPro" id="IPR032807">
    <property type="entry name" value="GNVR"/>
</dbReference>
<dbReference type="InterPro" id="IPR050445">
    <property type="entry name" value="Bact_polysacc_biosynth/exp"/>
</dbReference>
<evidence type="ECO:0000313" key="3">
    <source>
        <dbReference type="EMBL" id="GAI03440.1"/>
    </source>
</evidence>
<keyword evidence="1" id="KW-0175">Coiled coil</keyword>
<accession>X1LM16</accession>
<feature type="non-terminal residue" evidence="3">
    <location>
        <position position="354"/>
    </location>
</feature>
<feature type="non-terminal residue" evidence="3">
    <location>
        <position position="1"/>
    </location>
</feature>
<reference evidence="3" key="1">
    <citation type="journal article" date="2014" name="Front. Microbiol.">
        <title>High frequency of phylogenetically diverse reductive dehalogenase-homologous genes in deep subseafloor sedimentary metagenomes.</title>
        <authorList>
            <person name="Kawai M."/>
            <person name="Futagami T."/>
            <person name="Toyoda A."/>
            <person name="Takaki Y."/>
            <person name="Nishi S."/>
            <person name="Hori S."/>
            <person name="Arai W."/>
            <person name="Tsubouchi T."/>
            <person name="Morono Y."/>
            <person name="Uchiyama I."/>
            <person name="Ito T."/>
            <person name="Fujiyama A."/>
            <person name="Inagaki F."/>
            <person name="Takami H."/>
        </authorList>
    </citation>
    <scope>NUCLEOTIDE SEQUENCE</scope>
    <source>
        <strain evidence="3">Expedition CK06-06</strain>
    </source>
</reference>